<evidence type="ECO:0000259" key="1">
    <source>
        <dbReference type="Pfam" id="PF21787"/>
    </source>
</evidence>
<reference evidence="2 3" key="1">
    <citation type="journal article" date="2021" name="Elife">
        <title>Chloroplast acquisition without the gene transfer in kleptoplastic sea slugs, Plakobranchus ocellatus.</title>
        <authorList>
            <person name="Maeda T."/>
            <person name="Takahashi S."/>
            <person name="Yoshida T."/>
            <person name="Shimamura S."/>
            <person name="Takaki Y."/>
            <person name="Nagai Y."/>
            <person name="Toyoda A."/>
            <person name="Suzuki Y."/>
            <person name="Arimoto A."/>
            <person name="Ishii H."/>
            <person name="Satoh N."/>
            <person name="Nishiyama T."/>
            <person name="Hasebe M."/>
            <person name="Maruyama T."/>
            <person name="Minagawa J."/>
            <person name="Obokata J."/>
            <person name="Shigenobu S."/>
        </authorList>
    </citation>
    <scope>NUCLEOTIDE SEQUENCE [LARGE SCALE GENOMIC DNA]</scope>
</reference>
<organism evidence="2 3">
    <name type="scientific">Plakobranchus ocellatus</name>
    <dbReference type="NCBI Taxonomy" id="259542"/>
    <lineage>
        <taxon>Eukaryota</taxon>
        <taxon>Metazoa</taxon>
        <taxon>Spiralia</taxon>
        <taxon>Lophotrochozoa</taxon>
        <taxon>Mollusca</taxon>
        <taxon>Gastropoda</taxon>
        <taxon>Heterobranchia</taxon>
        <taxon>Euthyneura</taxon>
        <taxon>Panpulmonata</taxon>
        <taxon>Sacoglossa</taxon>
        <taxon>Placobranchoidea</taxon>
        <taxon>Plakobranchidae</taxon>
        <taxon>Plakobranchus</taxon>
    </lineage>
</organism>
<evidence type="ECO:0000313" key="2">
    <source>
        <dbReference type="EMBL" id="GFO39838.1"/>
    </source>
</evidence>
<dbReference type="Proteomes" id="UP000735302">
    <property type="component" value="Unassembled WGS sequence"/>
</dbReference>
<comment type="caution">
    <text evidence="2">The sequence shown here is derived from an EMBL/GenBank/DDBJ whole genome shotgun (WGS) entry which is preliminary data.</text>
</comment>
<protein>
    <submittedName>
        <fullName evidence="2">THAP domain-containing protein 9</fullName>
    </submittedName>
</protein>
<evidence type="ECO:0000313" key="3">
    <source>
        <dbReference type="Proteomes" id="UP000735302"/>
    </source>
</evidence>
<dbReference type="EMBL" id="BLXT01007525">
    <property type="protein sequence ID" value="GFO39838.1"/>
    <property type="molecule type" value="Genomic_DNA"/>
</dbReference>
<dbReference type="InterPro" id="IPR048365">
    <property type="entry name" value="TNP-like_RNaseH_N"/>
</dbReference>
<name>A0AAV4D6J5_9GAST</name>
<feature type="domain" description="Transposable element P transposase-like RNase H" evidence="1">
    <location>
        <begin position="7"/>
        <end position="117"/>
    </location>
</feature>
<sequence length="134" mass="15445">MSNLNLRPGFCFTILDALKIKVSSRTKLDKECTLIFDKMPIKEAIVYNVRDDEIMGIEDYRKRGRTRFVANHALVFTARGLTSNWKQPFGFFFSSGTVKDTLLKDLLLFAILELEKVVLTLRQSYVTRVLISHP</sequence>
<proteinExistence type="predicted"/>
<keyword evidence="3" id="KW-1185">Reference proteome</keyword>
<dbReference type="Pfam" id="PF21787">
    <property type="entry name" value="TNP-like_RNaseH_N"/>
    <property type="match status" value="1"/>
</dbReference>
<gene>
    <name evidence="2" type="ORF">PoB_006634300</name>
</gene>
<accession>A0AAV4D6J5</accession>
<dbReference type="AlphaFoldDB" id="A0AAV4D6J5"/>